<feature type="compositionally biased region" description="Basic and acidic residues" evidence="1">
    <location>
        <begin position="1"/>
        <end position="57"/>
    </location>
</feature>
<evidence type="ECO:0000256" key="1">
    <source>
        <dbReference type="SAM" id="MobiDB-lite"/>
    </source>
</evidence>
<dbReference type="Proteomes" id="UP001153714">
    <property type="component" value="Chromosome 8"/>
</dbReference>
<evidence type="ECO:0000313" key="3">
    <source>
        <dbReference type="Proteomes" id="UP001153714"/>
    </source>
</evidence>
<organism evidence="2 3">
    <name type="scientific">Diatraea saccharalis</name>
    <name type="common">sugarcane borer</name>
    <dbReference type="NCBI Taxonomy" id="40085"/>
    <lineage>
        <taxon>Eukaryota</taxon>
        <taxon>Metazoa</taxon>
        <taxon>Ecdysozoa</taxon>
        <taxon>Arthropoda</taxon>
        <taxon>Hexapoda</taxon>
        <taxon>Insecta</taxon>
        <taxon>Pterygota</taxon>
        <taxon>Neoptera</taxon>
        <taxon>Endopterygota</taxon>
        <taxon>Lepidoptera</taxon>
        <taxon>Glossata</taxon>
        <taxon>Ditrysia</taxon>
        <taxon>Pyraloidea</taxon>
        <taxon>Crambidae</taxon>
        <taxon>Crambinae</taxon>
        <taxon>Diatraea</taxon>
    </lineage>
</organism>
<reference evidence="2" key="1">
    <citation type="submission" date="2021-12" db="EMBL/GenBank/DDBJ databases">
        <authorList>
            <person name="King R."/>
        </authorList>
    </citation>
    <scope>NUCLEOTIDE SEQUENCE</scope>
</reference>
<feature type="region of interest" description="Disordered" evidence="1">
    <location>
        <begin position="324"/>
        <end position="347"/>
    </location>
</feature>
<evidence type="ECO:0000313" key="2">
    <source>
        <dbReference type="EMBL" id="CAH0764455.1"/>
    </source>
</evidence>
<dbReference type="AlphaFoldDB" id="A0A9P0FZN5"/>
<protein>
    <submittedName>
        <fullName evidence="2">Uncharacterized protein</fullName>
    </submittedName>
</protein>
<gene>
    <name evidence="2" type="ORF">DIATSA_LOCUS13038</name>
</gene>
<dbReference type="EMBL" id="OU893339">
    <property type="protein sequence ID" value="CAH0764455.1"/>
    <property type="molecule type" value="Genomic_DNA"/>
</dbReference>
<accession>A0A9P0FZN5</accession>
<sequence>MWRRKQDTESIRSSDSTRKRSSTPEKKRNSTPERSRSSTPERKRFLTPDGRRNATPERRRRSSEPSLSKKVNQPSSYSKTAIKRSNSPKIKEDSHRDKSKSNLKVKLKNKGQGTQEVYPVNIVKTRNKRSLTDNSKFWQTVQPDDYVVETDKSGETVGHSKSEKRRRKPLKVLIRRRVWNMSKRNSHWKQLLEDNNIDIEKINIDKVDLSLINVDGLGIENKFLCFVLINSAEARYCGSGDSLNSDHVTHTNPPIETSKSNQNGGGRNRCCPYDFDSRLCKSIGDRILCGYDRNIGRPHSGEEINLSQGCRIRGGRLECGYVNGPFTNPRRPPGNDDDSFKPNDDDDDYLTYTEKEQGQERLIHLKSTTTIKRMKQATKCLEIHDRIVCRSLV</sequence>
<feature type="compositionally biased region" description="Basic and acidic residues" evidence="1">
    <location>
        <begin position="89"/>
        <end position="100"/>
    </location>
</feature>
<reference evidence="2" key="2">
    <citation type="submission" date="2022-10" db="EMBL/GenBank/DDBJ databases">
        <authorList>
            <consortium name="ENA_rothamsted_submissions"/>
            <consortium name="culmorum"/>
            <person name="King R."/>
        </authorList>
    </citation>
    <scope>NUCLEOTIDE SEQUENCE</scope>
</reference>
<feature type="region of interest" description="Disordered" evidence="1">
    <location>
        <begin position="1"/>
        <end position="112"/>
    </location>
</feature>
<keyword evidence="3" id="KW-1185">Reference proteome</keyword>
<proteinExistence type="predicted"/>
<name>A0A9P0FZN5_9NEOP</name>
<dbReference type="OrthoDB" id="7465467at2759"/>
<feature type="compositionally biased region" description="Polar residues" evidence="1">
    <location>
        <begin position="69"/>
        <end position="88"/>
    </location>
</feature>